<keyword evidence="6" id="KW-1185">Reference proteome</keyword>
<evidence type="ECO:0000256" key="3">
    <source>
        <dbReference type="ARBA" id="ARBA00023163"/>
    </source>
</evidence>
<dbReference type="InterPro" id="IPR046335">
    <property type="entry name" value="LacI/GalR-like_sensor"/>
</dbReference>
<dbReference type="EMBL" id="QTJU01000010">
    <property type="protein sequence ID" value="RFM26356.1"/>
    <property type="molecule type" value="Genomic_DNA"/>
</dbReference>
<keyword evidence="3" id="KW-0804">Transcription</keyword>
<name>A0A3E1NEF0_9BACT</name>
<dbReference type="PROSITE" id="PS50932">
    <property type="entry name" value="HTH_LACI_2"/>
    <property type="match status" value="1"/>
</dbReference>
<feature type="domain" description="HTH lacI-type" evidence="4">
    <location>
        <begin position="7"/>
        <end position="61"/>
    </location>
</feature>
<dbReference type="RefSeq" id="WP_116849228.1">
    <property type="nucleotide sequence ID" value="NZ_QTJU01000010.1"/>
</dbReference>
<dbReference type="GO" id="GO:0000976">
    <property type="term" value="F:transcription cis-regulatory region binding"/>
    <property type="evidence" value="ECO:0007669"/>
    <property type="project" value="TreeGrafter"/>
</dbReference>
<dbReference type="InterPro" id="IPR028082">
    <property type="entry name" value="Peripla_BP_I"/>
</dbReference>
<reference evidence="5 6" key="1">
    <citation type="submission" date="2018-08" db="EMBL/GenBank/DDBJ databases">
        <title>Chitinophagaceae sp. K23C18032701, a novel bacterium isolated from forest soil.</title>
        <authorList>
            <person name="Wang C."/>
        </authorList>
    </citation>
    <scope>NUCLEOTIDE SEQUENCE [LARGE SCALE GENOMIC DNA]</scope>
    <source>
        <strain evidence="5 6">K23C18032701</strain>
    </source>
</reference>
<dbReference type="AlphaFoldDB" id="A0A3E1NEF0"/>
<evidence type="ECO:0000313" key="5">
    <source>
        <dbReference type="EMBL" id="RFM26356.1"/>
    </source>
</evidence>
<dbReference type="SUPFAM" id="SSF53822">
    <property type="entry name" value="Periplasmic binding protein-like I"/>
    <property type="match status" value="1"/>
</dbReference>
<dbReference type="CDD" id="cd06267">
    <property type="entry name" value="PBP1_LacI_sugar_binding-like"/>
    <property type="match status" value="1"/>
</dbReference>
<evidence type="ECO:0000259" key="4">
    <source>
        <dbReference type="PROSITE" id="PS50932"/>
    </source>
</evidence>
<dbReference type="SMART" id="SM00354">
    <property type="entry name" value="HTH_LACI"/>
    <property type="match status" value="1"/>
</dbReference>
<keyword evidence="2" id="KW-0238">DNA-binding</keyword>
<dbReference type="Proteomes" id="UP000261284">
    <property type="component" value="Unassembled WGS sequence"/>
</dbReference>
<dbReference type="CDD" id="cd01392">
    <property type="entry name" value="HTH_LacI"/>
    <property type="match status" value="1"/>
</dbReference>
<evidence type="ECO:0000256" key="1">
    <source>
        <dbReference type="ARBA" id="ARBA00023015"/>
    </source>
</evidence>
<evidence type="ECO:0000256" key="2">
    <source>
        <dbReference type="ARBA" id="ARBA00023125"/>
    </source>
</evidence>
<protein>
    <submittedName>
        <fullName evidence="5">LacI family transcriptional regulator</fullName>
    </submittedName>
</protein>
<dbReference type="InterPro" id="IPR000843">
    <property type="entry name" value="HTH_LacI"/>
</dbReference>
<comment type="caution">
    <text evidence="5">The sequence shown here is derived from an EMBL/GenBank/DDBJ whole genome shotgun (WGS) entry which is preliminary data.</text>
</comment>
<sequence length="343" mass="37637">MEQTKDITIYDIAKAVDLSPATVSRALKDHPAISKKTKDKVTKLAAELGYRANNFASNLRMQRTHTIGIMVHELNSNFITSVIAGIESVTTAAQYDLIIAHSSESYIKEAANARNLFHKRVDGLIASLAYDTTDFTHFTPFERKGIPVIYFDRVETGIAGTKVVIDNEEAGFKAVEHLLQQGCKRIAHVTGNLKRNVYADRLKGHQRALAAAGINWNQSLLMENDLSEQASIDAAHAIAAMQPMPDAAFVTNDFCAAICMQTLKEKGIRIPQDIAFVGFNNDSVAKIVEPGLTTIHYAGFEMGKIVGKNMIDRLLHPGQSPIDTTITLQSDLIVRGSSLKKMV</sequence>
<dbReference type="PANTHER" id="PTHR30146:SF109">
    <property type="entry name" value="HTH-TYPE TRANSCRIPTIONAL REGULATOR GALS"/>
    <property type="match status" value="1"/>
</dbReference>
<dbReference type="InterPro" id="IPR010982">
    <property type="entry name" value="Lambda_DNA-bd_dom_sf"/>
</dbReference>
<dbReference type="GO" id="GO:0003700">
    <property type="term" value="F:DNA-binding transcription factor activity"/>
    <property type="evidence" value="ECO:0007669"/>
    <property type="project" value="TreeGrafter"/>
</dbReference>
<proteinExistence type="predicted"/>
<dbReference type="PANTHER" id="PTHR30146">
    <property type="entry name" value="LACI-RELATED TRANSCRIPTIONAL REPRESSOR"/>
    <property type="match status" value="1"/>
</dbReference>
<dbReference type="Gene3D" id="3.40.50.2300">
    <property type="match status" value="2"/>
</dbReference>
<keyword evidence="1" id="KW-0805">Transcription regulation</keyword>
<gene>
    <name evidence="5" type="ORF">DXN05_20830</name>
</gene>
<dbReference type="OrthoDB" id="9803256at2"/>
<dbReference type="SUPFAM" id="SSF47413">
    <property type="entry name" value="lambda repressor-like DNA-binding domains"/>
    <property type="match status" value="1"/>
</dbReference>
<dbReference type="Pfam" id="PF13377">
    <property type="entry name" value="Peripla_BP_3"/>
    <property type="match status" value="1"/>
</dbReference>
<dbReference type="Gene3D" id="1.10.260.40">
    <property type="entry name" value="lambda repressor-like DNA-binding domains"/>
    <property type="match status" value="1"/>
</dbReference>
<accession>A0A3E1NEF0</accession>
<evidence type="ECO:0000313" key="6">
    <source>
        <dbReference type="Proteomes" id="UP000261284"/>
    </source>
</evidence>
<organism evidence="5 6">
    <name type="scientific">Deminuibacter soli</name>
    <dbReference type="NCBI Taxonomy" id="2291815"/>
    <lineage>
        <taxon>Bacteria</taxon>
        <taxon>Pseudomonadati</taxon>
        <taxon>Bacteroidota</taxon>
        <taxon>Chitinophagia</taxon>
        <taxon>Chitinophagales</taxon>
        <taxon>Chitinophagaceae</taxon>
        <taxon>Deminuibacter</taxon>
    </lineage>
</organism>
<dbReference type="Pfam" id="PF00356">
    <property type="entry name" value="LacI"/>
    <property type="match status" value="1"/>
</dbReference>